<evidence type="ECO:0000313" key="2">
    <source>
        <dbReference type="EMBL" id="GAA4759874.1"/>
    </source>
</evidence>
<dbReference type="InterPro" id="IPR003754">
    <property type="entry name" value="4pyrrol_synth_uPrphyn_synth"/>
</dbReference>
<proteinExistence type="predicted"/>
<keyword evidence="3" id="KW-1185">Reference proteome</keyword>
<name>A0ABP8ZLQ0_9FLAO</name>
<dbReference type="PANTHER" id="PTHR12390">
    <property type="entry name" value="UROPORPHYRINOGEN III SYNTHASE"/>
    <property type="match status" value="1"/>
</dbReference>
<organism evidence="2 3">
    <name type="scientific">Flavobacterium hankyongi</name>
    <dbReference type="NCBI Taxonomy" id="1176532"/>
    <lineage>
        <taxon>Bacteria</taxon>
        <taxon>Pseudomonadati</taxon>
        <taxon>Bacteroidota</taxon>
        <taxon>Flavobacteriia</taxon>
        <taxon>Flavobacteriales</taxon>
        <taxon>Flavobacteriaceae</taxon>
        <taxon>Flavobacterium</taxon>
    </lineage>
</organism>
<dbReference type="Gene3D" id="3.40.50.10090">
    <property type="match status" value="2"/>
</dbReference>
<dbReference type="Proteomes" id="UP001500141">
    <property type="component" value="Unassembled WGS sequence"/>
</dbReference>
<dbReference type="Pfam" id="PF02602">
    <property type="entry name" value="HEM4"/>
    <property type="match status" value="1"/>
</dbReference>
<dbReference type="InterPro" id="IPR039793">
    <property type="entry name" value="UROS/Hem4"/>
</dbReference>
<gene>
    <name evidence="2" type="ORF">GCM10023230_05680</name>
</gene>
<dbReference type="PANTHER" id="PTHR12390:SF0">
    <property type="entry name" value="UROPORPHYRINOGEN-III SYNTHASE"/>
    <property type="match status" value="1"/>
</dbReference>
<comment type="caution">
    <text evidence="2">The sequence shown here is derived from an EMBL/GenBank/DDBJ whole genome shotgun (WGS) entry which is preliminary data.</text>
</comment>
<dbReference type="InterPro" id="IPR036108">
    <property type="entry name" value="4pyrrol_syn_uPrphyn_synt_sf"/>
</dbReference>
<protein>
    <submittedName>
        <fullName evidence="2">Uroporphyrinogen-III synthase</fullName>
    </submittedName>
</protein>
<sequence>MPNMKVKTILVSQPEPKVENSPYFDLQNKHKIKVDFRPFIHVEGVPAKEVRAQKIDLNNFTAIILTSKNSVDHFFRVAEEMRYKVPEDLRYFCQSEAVAYYLQKYVVYRKRKIYVGQKDFADMSALFKKYKDEKFLLPASDKLNADVPQTLNNLKLDWTPGTFYKTVMSDLSDLKDVYYDVLAFFSPTGIQSLFKNFPDFQQNNTRIAVFGSTTQKEALEHGLRVDIMAPTPEAPSMTMALEKYVAEVNKGK</sequence>
<dbReference type="CDD" id="cd06578">
    <property type="entry name" value="HemD"/>
    <property type="match status" value="1"/>
</dbReference>
<evidence type="ECO:0000313" key="3">
    <source>
        <dbReference type="Proteomes" id="UP001500141"/>
    </source>
</evidence>
<reference evidence="3" key="1">
    <citation type="journal article" date="2019" name="Int. J. Syst. Evol. Microbiol.">
        <title>The Global Catalogue of Microorganisms (GCM) 10K type strain sequencing project: providing services to taxonomists for standard genome sequencing and annotation.</title>
        <authorList>
            <consortium name="The Broad Institute Genomics Platform"/>
            <consortium name="The Broad Institute Genome Sequencing Center for Infectious Disease"/>
            <person name="Wu L."/>
            <person name="Ma J."/>
        </authorList>
    </citation>
    <scope>NUCLEOTIDE SEQUENCE [LARGE SCALE GENOMIC DNA]</scope>
    <source>
        <strain evidence="3">JCM 18198</strain>
    </source>
</reference>
<dbReference type="SUPFAM" id="SSF69618">
    <property type="entry name" value="HemD-like"/>
    <property type="match status" value="1"/>
</dbReference>
<evidence type="ECO:0000259" key="1">
    <source>
        <dbReference type="Pfam" id="PF02602"/>
    </source>
</evidence>
<dbReference type="EMBL" id="BAABIP010000007">
    <property type="protein sequence ID" value="GAA4759874.1"/>
    <property type="molecule type" value="Genomic_DNA"/>
</dbReference>
<feature type="domain" description="Tetrapyrrole biosynthesis uroporphyrinogen III synthase" evidence="1">
    <location>
        <begin position="30"/>
        <end position="238"/>
    </location>
</feature>
<accession>A0ABP8ZLQ0</accession>